<dbReference type="PANTHER" id="PTHR46558:SF4">
    <property type="entry name" value="DNA-BIDING PHAGE PROTEIN"/>
    <property type="match status" value="1"/>
</dbReference>
<reference evidence="4 5" key="1">
    <citation type="submission" date="2007-08" db="EMBL/GenBank/DDBJ databases">
        <authorList>
            <person name="Fulton L."/>
            <person name="Clifton S."/>
            <person name="Fulton B."/>
            <person name="Xu J."/>
            <person name="Minx P."/>
            <person name="Pepin K.H."/>
            <person name="Johnson M."/>
            <person name="Thiruvilangam P."/>
            <person name="Bhonagiri V."/>
            <person name="Nash W.E."/>
            <person name="Mardis E.R."/>
            <person name="Wilson R.K."/>
        </authorList>
    </citation>
    <scope>NUCLEOTIDE SEQUENCE [LARGE SCALE GENOMIC DNA]</scope>
    <source>
        <strain evidence="5">ATCC BAA-613 / DSM 15670 / CCUG 46953 / JCM 12243 / WAL 16351</strain>
    </source>
</reference>
<evidence type="ECO:0000313" key="4">
    <source>
        <dbReference type="EMBL" id="EDP15517.1"/>
    </source>
</evidence>
<dbReference type="Proteomes" id="UP000005396">
    <property type="component" value="Unassembled WGS sequence"/>
</dbReference>
<dbReference type="Gene3D" id="1.10.260.40">
    <property type="entry name" value="lambda repressor-like DNA-binding domains"/>
    <property type="match status" value="1"/>
</dbReference>
<dbReference type="Pfam" id="PF01381">
    <property type="entry name" value="HTH_3"/>
    <property type="match status" value="1"/>
</dbReference>
<dbReference type="EMBL" id="ABCC02000033">
    <property type="protein sequence ID" value="EDP15517.1"/>
    <property type="molecule type" value="Genomic_DNA"/>
</dbReference>
<dbReference type="eggNOG" id="COG1396">
    <property type="taxonomic scope" value="Bacteria"/>
</dbReference>
<keyword evidence="2" id="KW-0472">Membrane</keyword>
<feature type="domain" description="HTH cro/C1-type" evidence="3">
    <location>
        <begin position="16"/>
        <end position="70"/>
    </location>
</feature>
<keyword evidence="1" id="KW-0238">DNA-binding</keyword>
<gene>
    <name evidence="4" type="ORF">CLOBOL_03688</name>
</gene>
<dbReference type="SUPFAM" id="SSF47413">
    <property type="entry name" value="lambda repressor-like DNA-binding domains"/>
    <property type="match status" value="1"/>
</dbReference>
<reference evidence="4 5" key="2">
    <citation type="submission" date="2007-09" db="EMBL/GenBank/DDBJ databases">
        <title>Draft genome sequence of Clostridium bolteae (ATCC BAA-613).</title>
        <authorList>
            <person name="Sudarsanam P."/>
            <person name="Ley R."/>
            <person name="Guruge J."/>
            <person name="Turnbaugh P.J."/>
            <person name="Mahowald M."/>
            <person name="Liep D."/>
            <person name="Gordon J."/>
        </authorList>
    </citation>
    <scope>NUCLEOTIDE SEQUENCE [LARGE SCALE GENOMIC DNA]</scope>
    <source>
        <strain evidence="5">ATCC BAA-613 / DSM 15670 / CCUG 46953 / JCM 12243 / WAL 16351</strain>
    </source>
</reference>
<proteinExistence type="predicted"/>
<dbReference type="PROSITE" id="PS50943">
    <property type="entry name" value="HTH_CROC1"/>
    <property type="match status" value="1"/>
</dbReference>
<evidence type="ECO:0000256" key="1">
    <source>
        <dbReference type="ARBA" id="ARBA00023125"/>
    </source>
</evidence>
<organism evidence="4 5">
    <name type="scientific">Enterocloster bolteae (strain ATCC BAA-613 / DSM 15670 / CCUG 46953 / JCM 12243 / WAL 16351)</name>
    <name type="common">Clostridium bolteae</name>
    <dbReference type="NCBI Taxonomy" id="411902"/>
    <lineage>
        <taxon>Bacteria</taxon>
        <taxon>Bacillati</taxon>
        <taxon>Bacillota</taxon>
        <taxon>Clostridia</taxon>
        <taxon>Lachnospirales</taxon>
        <taxon>Lachnospiraceae</taxon>
        <taxon>Enterocloster</taxon>
    </lineage>
</organism>
<dbReference type="CDD" id="cd00093">
    <property type="entry name" value="HTH_XRE"/>
    <property type="match status" value="1"/>
</dbReference>
<evidence type="ECO:0000259" key="3">
    <source>
        <dbReference type="PROSITE" id="PS50943"/>
    </source>
</evidence>
<comment type="caution">
    <text evidence="4">The sequence shown here is derived from an EMBL/GenBank/DDBJ whole genome shotgun (WGS) entry which is preliminary data.</text>
</comment>
<evidence type="ECO:0000313" key="5">
    <source>
        <dbReference type="Proteomes" id="UP000005396"/>
    </source>
</evidence>
<name>A8RTI9_ENTBW</name>
<feature type="transmembrane region" description="Helical" evidence="2">
    <location>
        <begin position="201"/>
        <end position="225"/>
    </location>
</feature>
<sequence length="230" mass="25537">MVPGGTAMKNTVGKNIVKLRKEQGMSQEQLAQKIHVTRQAVSNWETGRSQPDLDMLETLASAFGTDILVVIYGQMPAGADEETRSAVRKRHLKKAVFWGILTLASYLILTALGRHLDVLKTRTYNSMPYILLQTSVMPLISVGFAVSLMHVLNVAGTVRIAESGMRKKLLVVGGLTAALYMLCMLWLFVPLPLFPGAPLWIWRMSFSVIPHILFFSIGLLLYLGLDHDNE</sequence>
<dbReference type="SMART" id="SM00530">
    <property type="entry name" value="HTH_XRE"/>
    <property type="match status" value="1"/>
</dbReference>
<keyword evidence="2" id="KW-1133">Transmembrane helix</keyword>
<dbReference type="GO" id="GO:0003677">
    <property type="term" value="F:DNA binding"/>
    <property type="evidence" value="ECO:0007669"/>
    <property type="project" value="UniProtKB-KW"/>
</dbReference>
<dbReference type="HOGENOM" id="CLU_102899_0_0_9"/>
<evidence type="ECO:0000256" key="2">
    <source>
        <dbReference type="SAM" id="Phobius"/>
    </source>
</evidence>
<accession>A8RTI9</accession>
<dbReference type="AlphaFoldDB" id="A8RTI9"/>
<protein>
    <recommendedName>
        <fullName evidence="3">HTH cro/C1-type domain-containing protein</fullName>
    </recommendedName>
</protein>
<dbReference type="InterPro" id="IPR001387">
    <property type="entry name" value="Cro/C1-type_HTH"/>
</dbReference>
<dbReference type="PaxDb" id="411902-CLOBOL_03688"/>
<feature type="transmembrane region" description="Helical" evidence="2">
    <location>
        <begin position="136"/>
        <end position="157"/>
    </location>
</feature>
<dbReference type="PANTHER" id="PTHR46558">
    <property type="entry name" value="TRACRIPTIONAL REGULATORY PROTEIN-RELATED-RELATED"/>
    <property type="match status" value="1"/>
</dbReference>
<keyword evidence="2" id="KW-0812">Transmembrane</keyword>
<feature type="transmembrane region" description="Helical" evidence="2">
    <location>
        <begin position="95"/>
        <end position="116"/>
    </location>
</feature>
<dbReference type="InterPro" id="IPR010982">
    <property type="entry name" value="Lambda_DNA-bd_dom_sf"/>
</dbReference>
<feature type="transmembrane region" description="Helical" evidence="2">
    <location>
        <begin position="169"/>
        <end position="189"/>
    </location>
</feature>